<evidence type="ECO:0000259" key="2">
    <source>
        <dbReference type="PROSITE" id="PS51975"/>
    </source>
</evidence>
<dbReference type="RefSeq" id="XP_022957463.1">
    <property type="nucleotide sequence ID" value="XM_023101695.1"/>
</dbReference>
<evidence type="ECO:0000313" key="3">
    <source>
        <dbReference type="Proteomes" id="UP000504609"/>
    </source>
</evidence>
<proteinExistence type="predicted"/>
<keyword evidence="3" id="KW-1185">Reference proteome</keyword>
<accession>A0A6J1H0A3</accession>
<sequence length="121" mass="13770">MSLRTSFDFLPIVEFLHMNLKDLFLFQYAIGSISEPMIYGRLYCGCFYSKGNAEEQREEPAMFLWSQSPKELRGLVEWMTVDEAGRVLVLGPVAYGYSDCCCSYVKALPSLNLADSKTLKE</sequence>
<evidence type="ECO:0000256" key="1">
    <source>
        <dbReference type="PROSITE-ProRule" id="PRU01319"/>
    </source>
</evidence>
<dbReference type="GO" id="GO:0004523">
    <property type="term" value="F:RNA-DNA hybrid ribonuclease activity"/>
    <property type="evidence" value="ECO:0007669"/>
    <property type="project" value="InterPro"/>
</dbReference>
<dbReference type="InterPro" id="IPR024567">
    <property type="entry name" value="RNase_HII/HIII_dom"/>
</dbReference>
<gene>
    <name evidence="4" type="primary">LOC111458856</name>
</gene>
<dbReference type="PROSITE" id="PS51975">
    <property type="entry name" value="RNASE_H_2"/>
    <property type="match status" value="1"/>
</dbReference>
<dbReference type="Gene3D" id="3.30.420.10">
    <property type="entry name" value="Ribonuclease H-like superfamily/Ribonuclease H"/>
    <property type="match status" value="1"/>
</dbReference>
<feature type="domain" description="RNase H type-2" evidence="2">
    <location>
        <begin position="76"/>
        <end position="121"/>
    </location>
</feature>
<reference evidence="4" key="1">
    <citation type="submission" date="2025-08" db="UniProtKB">
        <authorList>
            <consortium name="RefSeq"/>
        </authorList>
    </citation>
    <scope>IDENTIFICATION</scope>
    <source>
        <tissue evidence="4">Young leaves</tissue>
    </source>
</reference>
<dbReference type="GO" id="GO:0003723">
    <property type="term" value="F:RNA binding"/>
    <property type="evidence" value="ECO:0007669"/>
    <property type="project" value="UniProtKB-UniRule"/>
</dbReference>
<dbReference type="Proteomes" id="UP000504609">
    <property type="component" value="Unplaced"/>
</dbReference>
<comment type="caution">
    <text evidence="1">Lacks conserved residue(s) required for the propagation of feature annotation.</text>
</comment>
<organism evidence="3 4">
    <name type="scientific">Cucurbita moschata</name>
    <name type="common">Winter crookneck squash</name>
    <name type="synonym">Cucurbita pepo var. moschata</name>
    <dbReference type="NCBI Taxonomy" id="3662"/>
    <lineage>
        <taxon>Eukaryota</taxon>
        <taxon>Viridiplantae</taxon>
        <taxon>Streptophyta</taxon>
        <taxon>Embryophyta</taxon>
        <taxon>Tracheophyta</taxon>
        <taxon>Spermatophyta</taxon>
        <taxon>Magnoliopsida</taxon>
        <taxon>eudicotyledons</taxon>
        <taxon>Gunneridae</taxon>
        <taxon>Pentapetalae</taxon>
        <taxon>rosids</taxon>
        <taxon>fabids</taxon>
        <taxon>Cucurbitales</taxon>
        <taxon>Cucurbitaceae</taxon>
        <taxon>Cucurbiteae</taxon>
        <taxon>Cucurbita</taxon>
    </lineage>
</organism>
<dbReference type="GeneID" id="111458856"/>
<dbReference type="KEGG" id="cmos:111458856"/>
<dbReference type="AlphaFoldDB" id="A0A6J1H0A3"/>
<name>A0A6J1H0A3_CUCMO</name>
<evidence type="ECO:0000313" key="4">
    <source>
        <dbReference type="RefSeq" id="XP_022957463.1"/>
    </source>
</evidence>
<protein>
    <submittedName>
        <fullName evidence="4">Uncharacterized protein LOC111458856 isoform X1</fullName>
    </submittedName>
</protein>
<dbReference type="InterPro" id="IPR036397">
    <property type="entry name" value="RNaseH_sf"/>
</dbReference>